<keyword evidence="4" id="KW-1185">Reference proteome</keyword>
<dbReference type="SUPFAM" id="SSF54001">
    <property type="entry name" value="Cysteine proteinases"/>
    <property type="match status" value="1"/>
</dbReference>
<comment type="caution">
    <text evidence="3">The sequence shown here is derived from an EMBL/GenBank/DDBJ whole genome shotgun (WGS) entry which is preliminary data.</text>
</comment>
<dbReference type="PANTHER" id="PTHR11786:SF0">
    <property type="entry name" value="ARYLAMINE N-ACETYLTRANSFERASE 4-RELATED"/>
    <property type="match status" value="1"/>
</dbReference>
<gene>
    <name evidence="3" type="ORF">B4N89_05285</name>
</gene>
<dbReference type="STRING" id="159449.B4N89_05285"/>
<dbReference type="Gene3D" id="2.40.128.150">
    <property type="entry name" value="Cysteine proteinases"/>
    <property type="match status" value="1"/>
</dbReference>
<dbReference type="PRINTS" id="PR01543">
    <property type="entry name" value="ANATRNSFRASE"/>
</dbReference>
<dbReference type="GO" id="GO:0016407">
    <property type="term" value="F:acetyltransferase activity"/>
    <property type="evidence" value="ECO:0007669"/>
    <property type="project" value="InterPro"/>
</dbReference>
<dbReference type="RefSeq" id="WP_078974696.1">
    <property type="nucleotide sequence ID" value="NZ_MWQN01000001.1"/>
</dbReference>
<keyword evidence="3" id="KW-0808">Transferase</keyword>
<dbReference type="Gene3D" id="3.30.2140.10">
    <property type="entry name" value="Arylamine N-acetyltransferase"/>
    <property type="match status" value="1"/>
</dbReference>
<evidence type="ECO:0000313" key="4">
    <source>
        <dbReference type="Proteomes" id="UP000190037"/>
    </source>
</evidence>
<accession>A0A1T3NU72</accession>
<dbReference type="Pfam" id="PF00797">
    <property type="entry name" value="Acetyltransf_2"/>
    <property type="match status" value="1"/>
</dbReference>
<dbReference type="PANTHER" id="PTHR11786">
    <property type="entry name" value="N-HYDROXYARYLAMINE O-ACETYLTRANSFERASE"/>
    <property type="match status" value="1"/>
</dbReference>
<dbReference type="InterPro" id="IPR001447">
    <property type="entry name" value="Arylamine_N-AcTrfase"/>
</dbReference>
<comment type="similarity">
    <text evidence="1 2">Belongs to the arylamine N-acetyltransferase family.</text>
</comment>
<proteinExistence type="inferred from homology"/>
<dbReference type="Proteomes" id="UP000190037">
    <property type="component" value="Unassembled WGS sequence"/>
</dbReference>
<dbReference type="AlphaFoldDB" id="A0A1T3NU72"/>
<organism evidence="3 4">
    <name type="scientific">Embleya scabrispora</name>
    <dbReference type="NCBI Taxonomy" id="159449"/>
    <lineage>
        <taxon>Bacteria</taxon>
        <taxon>Bacillati</taxon>
        <taxon>Actinomycetota</taxon>
        <taxon>Actinomycetes</taxon>
        <taxon>Kitasatosporales</taxon>
        <taxon>Streptomycetaceae</taxon>
        <taxon>Embleya</taxon>
    </lineage>
</organism>
<dbReference type="InterPro" id="IPR038765">
    <property type="entry name" value="Papain-like_cys_pep_sf"/>
</dbReference>
<name>A0A1T3NU72_9ACTN</name>
<protein>
    <submittedName>
        <fullName evidence="3">Acetyltransferase</fullName>
    </submittedName>
</protein>
<evidence type="ECO:0000313" key="3">
    <source>
        <dbReference type="EMBL" id="OPC80437.1"/>
    </source>
</evidence>
<sequence length="266" mass="30144">MIDDAMVSAYLDRIAAERPERADLESLRELNRRHLFAVPFENLSYHLGEDILMDERVVAKVVHERRGGGCYEVNPALSFLLQSLGYEVSIMPGRVWIKGNLTAPLCHLALKVRIDGGEWLVDVGFGRNSRYPLSLDTDAVQEDPNGAFRIERADDGGIDVVANDTALYRVYDVPCELSDFAPTLWWYRTAPDSPFLQNLFCSLPTETGRVTLKEDRFSRVEGDRRESVTITDEQELLTAYDKWFGIKLDRLPVKVITDGTVQIAFD</sequence>
<evidence type="ECO:0000256" key="1">
    <source>
        <dbReference type="ARBA" id="ARBA00006547"/>
    </source>
</evidence>
<dbReference type="OrthoDB" id="7181050at2"/>
<evidence type="ECO:0000256" key="2">
    <source>
        <dbReference type="RuleBase" id="RU003452"/>
    </source>
</evidence>
<dbReference type="EMBL" id="MWQN01000001">
    <property type="protein sequence ID" value="OPC80437.1"/>
    <property type="molecule type" value="Genomic_DNA"/>
</dbReference>
<reference evidence="3 4" key="1">
    <citation type="submission" date="2017-03" db="EMBL/GenBank/DDBJ databases">
        <title>Draft genome sequence of Streptomyces scabrisporus NF3, endophyte isolated from Amphipterygium adstringens.</title>
        <authorList>
            <person name="Vazquez M."/>
            <person name="Ceapa C.D."/>
            <person name="Rodriguez Luna D."/>
            <person name="Sanchez Esquivel S."/>
        </authorList>
    </citation>
    <scope>NUCLEOTIDE SEQUENCE [LARGE SCALE GENOMIC DNA]</scope>
    <source>
        <strain evidence="3 4">NF3</strain>
    </source>
</reference>